<keyword evidence="1" id="KW-0812">Transmembrane</keyword>
<proteinExistence type="predicted"/>
<evidence type="ECO:0000256" key="1">
    <source>
        <dbReference type="SAM" id="Phobius"/>
    </source>
</evidence>
<dbReference type="InterPro" id="IPR045339">
    <property type="entry name" value="DUF6534"/>
</dbReference>
<feature type="transmembrane region" description="Helical" evidence="1">
    <location>
        <begin position="158"/>
        <end position="186"/>
    </location>
</feature>
<evidence type="ECO:0000313" key="3">
    <source>
        <dbReference type="EMBL" id="KAL0573691.1"/>
    </source>
</evidence>
<reference evidence="3 4" key="1">
    <citation type="submission" date="2024-02" db="EMBL/GenBank/DDBJ databases">
        <title>A draft genome for the cacao thread blight pathogen Marasmius crinis-equi.</title>
        <authorList>
            <person name="Cohen S.P."/>
            <person name="Baruah I.K."/>
            <person name="Amoako-Attah I."/>
            <person name="Bukari Y."/>
            <person name="Meinhardt L.W."/>
            <person name="Bailey B.A."/>
        </authorList>
    </citation>
    <scope>NUCLEOTIDE SEQUENCE [LARGE SCALE GENOMIC DNA]</scope>
    <source>
        <strain evidence="3 4">GH-76</strain>
    </source>
</reference>
<comment type="caution">
    <text evidence="3">The sequence shown here is derived from an EMBL/GenBank/DDBJ whole genome shotgun (WGS) entry which is preliminary data.</text>
</comment>
<keyword evidence="4" id="KW-1185">Reference proteome</keyword>
<feature type="transmembrane region" description="Helical" evidence="1">
    <location>
        <begin position="242"/>
        <end position="261"/>
    </location>
</feature>
<organism evidence="3 4">
    <name type="scientific">Marasmius crinis-equi</name>
    <dbReference type="NCBI Taxonomy" id="585013"/>
    <lineage>
        <taxon>Eukaryota</taxon>
        <taxon>Fungi</taxon>
        <taxon>Dikarya</taxon>
        <taxon>Basidiomycota</taxon>
        <taxon>Agaricomycotina</taxon>
        <taxon>Agaricomycetes</taxon>
        <taxon>Agaricomycetidae</taxon>
        <taxon>Agaricales</taxon>
        <taxon>Marasmiineae</taxon>
        <taxon>Marasmiaceae</taxon>
        <taxon>Marasmius</taxon>
    </lineage>
</organism>
<feature type="transmembrane region" description="Helical" evidence="1">
    <location>
        <begin position="267"/>
        <end position="287"/>
    </location>
</feature>
<dbReference type="Proteomes" id="UP001465976">
    <property type="component" value="Unassembled WGS sequence"/>
</dbReference>
<feature type="transmembrane region" description="Helical" evidence="1">
    <location>
        <begin position="34"/>
        <end position="56"/>
    </location>
</feature>
<name>A0ABR3FEV9_9AGAR</name>
<dbReference type="EMBL" id="JBAHYK010000474">
    <property type="protein sequence ID" value="KAL0573691.1"/>
    <property type="molecule type" value="Genomic_DNA"/>
</dbReference>
<keyword evidence="1" id="KW-1133">Transmembrane helix</keyword>
<evidence type="ECO:0000313" key="4">
    <source>
        <dbReference type="Proteomes" id="UP001465976"/>
    </source>
</evidence>
<evidence type="ECO:0000259" key="2">
    <source>
        <dbReference type="Pfam" id="PF20152"/>
    </source>
</evidence>
<accession>A0ABR3FEV9</accession>
<gene>
    <name evidence="3" type="ORF">V5O48_008262</name>
</gene>
<feature type="transmembrane region" description="Helical" evidence="1">
    <location>
        <begin position="198"/>
        <end position="221"/>
    </location>
</feature>
<feature type="transmembrane region" description="Helical" evidence="1">
    <location>
        <begin position="68"/>
        <end position="86"/>
    </location>
</feature>
<feature type="transmembrane region" description="Helical" evidence="1">
    <location>
        <begin position="106"/>
        <end position="129"/>
    </location>
</feature>
<feature type="domain" description="DUF6534" evidence="2">
    <location>
        <begin position="206"/>
        <end position="291"/>
    </location>
</feature>
<protein>
    <recommendedName>
        <fullName evidence="2">DUF6534 domain-containing protein</fullName>
    </recommendedName>
</protein>
<dbReference type="PANTHER" id="PTHR40465">
    <property type="entry name" value="CHROMOSOME 1, WHOLE GENOME SHOTGUN SEQUENCE"/>
    <property type="match status" value="1"/>
</dbReference>
<sequence length="362" mass="39581">MQGGLPLSSGSPSTTFYANRASEMTNYNDPIGSVLIATWVCSMLEMLIVSDTVYYYTHYPKDSFMLKLFIGIVVAVDFGSLIAGYGQVYLLGVTYWGQEIVLQEQFWPIPVALVTTGLTAFLVQSFLIYRVQVLYVYLPVSVLTCINPDASYGRTKNWLVPAVLAVGAIGSLTAAVASGATFAIYRPYADRYKGRIQVLAWLSTTTATDIAITLALIIRFIGMKTTFKQTETVIHRLIRTSMQTGATTCILAVIVLITYVVNNASNVEAAFTFILGRAYVLTLLYNVNLRTSQTTSAQVADSDTRRPTTISAPEALPFGGIEVHRTAHVHMDEEYKLDTKCTSGSSATTGLQTKVQTFNADP</sequence>
<dbReference type="Pfam" id="PF20152">
    <property type="entry name" value="DUF6534"/>
    <property type="match status" value="1"/>
</dbReference>
<dbReference type="PANTHER" id="PTHR40465:SF1">
    <property type="entry name" value="DUF6534 DOMAIN-CONTAINING PROTEIN"/>
    <property type="match status" value="1"/>
</dbReference>
<keyword evidence="1" id="KW-0472">Membrane</keyword>